<dbReference type="Pfam" id="PF13646">
    <property type="entry name" value="HEAT_2"/>
    <property type="match status" value="1"/>
</dbReference>
<evidence type="ECO:0008006" key="2">
    <source>
        <dbReference type="Google" id="ProtNLM"/>
    </source>
</evidence>
<comment type="caution">
    <text evidence="1">The sequence shown here is derived from an EMBL/GenBank/DDBJ whole genome shotgun (WGS) entry which is preliminary data.</text>
</comment>
<name>X1MU28_9ZZZZ</name>
<protein>
    <recommendedName>
        <fullName evidence="2">HEAT repeat domain-containing protein</fullName>
    </recommendedName>
</protein>
<accession>X1MU28</accession>
<dbReference type="SUPFAM" id="SSF48371">
    <property type="entry name" value="ARM repeat"/>
    <property type="match status" value="1"/>
</dbReference>
<reference evidence="1" key="1">
    <citation type="journal article" date="2014" name="Front. Microbiol.">
        <title>High frequency of phylogenetically diverse reductive dehalogenase-homologous genes in deep subseafloor sedimentary metagenomes.</title>
        <authorList>
            <person name="Kawai M."/>
            <person name="Futagami T."/>
            <person name="Toyoda A."/>
            <person name="Takaki Y."/>
            <person name="Nishi S."/>
            <person name="Hori S."/>
            <person name="Arai W."/>
            <person name="Tsubouchi T."/>
            <person name="Morono Y."/>
            <person name="Uchiyama I."/>
            <person name="Ito T."/>
            <person name="Fujiyama A."/>
            <person name="Inagaki F."/>
            <person name="Takami H."/>
        </authorList>
    </citation>
    <scope>NUCLEOTIDE SEQUENCE</scope>
    <source>
        <strain evidence="1">Expedition CK06-06</strain>
    </source>
</reference>
<proteinExistence type="predicted"/>
<feature type="non-terminal residue" evidence="1">
    <location>
        <position position="51"/>
    </location>
</feature>
<sequence>MNIEKMQAKKDVQGLIKALNHRKENVRREAVIALGNIGDARAVKPLIQALK</sequence>
<evidence type="ECO:0000313" key="1">
    <source>
        <dbReference type="EMBL" id="GAI34793.1"/>
    </source>
</evidence>
<dbReference type="Gene3D" id="1.25.10.10">
    <property type="entry name" value="Leucine-rich Repeat Variant"/>
    <property type="match status" value="1"/>
</dbReference>
<organism evidence="1">
    <name type="scientific">marine sediment metagenome</name>
    <dbReference type="NCBI Taxonomy" id="412755"/>
    <lineage>
        <taxon>unclassified sequences</taxon>
        <taxon>metagenomes</taxon>
        <taxon>ecological metagenomes</taxon>
    </lineage>
</organism>
<gene>
    <name evidence="1" type="ORF">S06H3_51241</name>
</gene>
<dbReference type="AlphaFoldDB" id="X1MU28"/>
<dbReference type="InterPro" id="IPR011989">
    <property type="entry name" value="ARM-like"/>
</dbReference>
<dbReference type="EMBL" id="BARV01032503">
    <property type="protein sequence ID" value="GAI34793.1"/>
    <property type="molecule type" value="Genomic_DNA"/>
</dbReference>
<dbReference type="InterPro" id="IPR016024">
    <property type="entry name" value="ARM-type_fold"/>
</dbReference>